<dbReference type="InterPro" id="IPR010982">
    <property type="entry name" value="Lambda_DNA-bd_dom_sf"/>
</dbReference>
<name>A0A2T3NVD7_9GAMM</name>
<protein>
    <submittedName>
        <fullName evidence="2">Transcriptional regulator</fullName>
    </submittedName>
</protein>
<evidence type="ECO:0000313" key="2">
    <source>
        <dbReference type="EMBL" id="PSW20188.1"/>
    </source>
</evidence>
<proteinExistence type="predicted"/>
<dbReference type="AlphaFoldDB" id="A0A2T3NVD7"/>
<evidence type="ECO:0000313" key="3">
    <source>
        <dbReference type="Proteomes" id="UP000241771"/>
    </source>
</evidence>
<keyword evidence="3" id="KW-1185">Reference proteome</keyword>
<dbReference type="PROSITE" id="PS50943">
    <property type="entry name" value="HTH_CROC1"/>
    <property type="match status" value="1"/>
</dbReference>
<feature type="domain" description="HTH cro/C1-type" evidence="1">
    <location>
        <begin position="57"/>
        <end position="89"/>
    </location>
</feature>
<dbReference type="Proteomes" id="UP000241771">
    <property type="component" value="Unassembled WGS sequence"/>
</dbReference>
<organism evidence="2 3">
    <name type="scientific">Photobacterium sanctipauli</name>
    <dbReference type="NCBI Taxonomy" id="1342794"/>
    <lineage>
        <taxon>Bacteria</taxon>
        <taxon>Pseudomonadati</taxon>
        <taxon>Pseudomonadota</taxon>
        <taxon>Gammaproteobacteria</taxon>
        <taxon>Vibrionales</taxon>
        <taxon>Vibrionaceae</taxon>
        <taxon>Photobacterium</taxon>
    </lineage>
</organism>
<dbReference type="SUPFAM" id="SSF47413">
    <property type="entry name" value="lambda repressor-like DNA-binding domains"/>
    <property type="match status" value="1"/>
</dbReference>
<reference evidence="2 3" key="1">
    <citation type="submission" date="2018-01" db="EMBL/GenBank/DDBJ databases">
        <title>Whole genome sequencing of Histamine producing bacteria.</title>
        <authorList>
            <person name="Butler K."/>
        </authorList>
    </citation>
    <scope>NUCLEOTIDE SEQUENCE [LARGE SCALE GENOMIC DNA]</scope>
    <source>
        <strain evidence="2 3">DSM 100436</strain>
    </source>
</reference>
<dbReference type="OrthoDB" id="7365244at2"/>
<accession>A0A2T3NVD7</accession>
<dbReference type="CDD" id="cd00093">
    <property type="entry name" value="HTH_XRE"/>
    <property type="match status" value="1"/>
</dbReference>
<sequence>MFHYDTCGLDYIYLKNGYEVEVEDGEEFVSFHDFDGIQEAIGLSIVNQKRWMTKEQLKFIRGEFNLSQTKFGSMLFVDRQTIARWEKGEVAIPPMMDINIRLLYLESIDKESNISMMVEYLADAEASDIMEKVILEEVGDHWEYSKLA</sequence>
<dbReference type="EMBL" id="PYMA01000004">
    <property type="protein sequence ID" value="PSW20188.1"/>
    <property type="molecule type" value="Genomic_DNA"/>
</dbReference>
<dbReference type="Gene3D" id="1.10.260.40">
    <property type="entry name" value="lambda repressor-like DNA-binding domains"/>
    <property type="match status" value="1"/>
</dbReference>
<dbReference type="GO" id="GO:0003677">
    <property type="term" value="F:DNA binding"/>
    <property type="evidence" value="ECO:0007669"/>
    <property type="project" value="InterPro"/>
</dbReference>
<evidence type="ECO:0000259" key="1">
    <source>
        <dbReference type="PROSITE" id="PS50943"/>
    </source>
</evidence>
<gene>
    <name evidence="2" type="ORF">C9I98_09030</name>
</gene>
<dbReference type="InterPro" id="IPR001387">
    <property type="entry name" value="Cro/C1-type_HTH"/>
</dbReference>
<dbReference type="RefSeq" id="WP_036832469.1">
    <property type="nucleotide sequence ID" value="NZ_JGVO01001625.1"/>
</dbReference>
<comment type="caution">
    <text evidence="2">The sequence shown here is derived from an EMBL/GenBank/DDBJ whole genome shotgun (WGS) entry which is preliminary data.</text>
</comment>